<evidence type="ECO:0000256" key="1">
    <source>
        <dbReference type="SAM" id="MobiDB-lite"/>
    </source>
</evidence>
<reference evidence="2 3" key="1">
    <citation type="submission" date="2016-01" db="EMBL/GenBank/DDBJ databases">
        <title>Genome sequence of Oerskovia enterophila VJag, an agar and cellulose degrading bacterium.</title>
        <authorList>
            <person name="Poehlein A."/>
            <person name="Jag V."/>
            <person name="Bengelsdorf F."/>
            <person name="Duerre P."/>
            <person name="Daniel R."/>
        </authorList>
    </citation>
    <scope>NUCLEOTIDE SEQUENCE [LARGE SCALE GENOMIC DNA]</scope>
    <source>
        <strain evidence="2 3">VJag</strain>
    </source>
</reference>
<dbReference type="AlphaFoldDB" id="A0A163S8J2"/>
<gene>
    <name evidence="2" type="ORF">OJAG_12110</name>
</gene>
<feature type="region of interest" description="Disordered" evidence="1">
    <location>
        <begin position="63"/>
        <end position="93"/>
    </location>
</feature>
<accession>A0A163S8J2</accession>
<name>A0A163S8J2_9CELL</name>
<feature type="compositionally biased region" description="Polar residues" evidence="1">
    <location>
        <begin position="84"/>
        <end position="93"/>
    </location>
</feature>
<proteinExistence type="predicted"/>
<organism evidence="2 3">
    <name type="scientific">Oerskovia enterophila</name>
    <dbReference type="NCBI Taxonomy" id="43678"/>
    <lineage>
        <taxon>Bacteria</taxon>
        <taxon>Bacillati</taxon>
        <taxon>Actinomycetota</taxon>
        <taxon>Actinomycetes</taxon>
        <taxon>Micrococcales</taxon>
        <taxon>Cellulomonadaceae</taxon>
        <taxon>Oerskovia</taxon>
    </lineage>
</organism>
<dbReference type="Proteomes" id="UP000076447">
    <property type="component" value="Unassembled WGS sequence"/>
</dbReference>
<feature type="region of interest" description="Disordered" evidence="1">
    <location>
        <begin position="127"/>
        <end position="149"/>
    </location>
</feature>
<protein>
    <submittedName>
        <fullName evidence="2">Uncharacterized protein</fullName>
    </submittedName>
</protein>
<dbReference type="EMBL" id="LRIE01000060">
    <property type="protein sequence ID" value="KZM36116.1"/>
    <property type="molecule type" value="Genomic_DNA"/>
</dbReference>
<comment type="caution">
    <text evidence="2">The sequence shown here is derived from an EMBL/GenBank/DDBJ whole genome shotgun (WGS) entry which is preliminary data.</text>
</comment>
<feature type="compositionally biased region" description="Polar residues" evidence="1">
    <location>
        <begin position="134"/>
        <end position="143"/>
    </location>
</feature>
<sequence>MTRSTKNLRAIAVATTWWSLPRPERTWSSRSRTSRSSSVASMCPCDPGVASVRAFIPAASSVGFAPHTNSGDSAANRATGPTAPGSTRWASSRTLRPVRSGFCSEPDSANSLSMIALLSTNQEWSSARPVTCWSEPSASNPGNSGAGNR</sequence>
<evidence type="ECO:0000313" key="2">
    <source>
        <dbReference type="EMBL" id="KZM36116.1"/>
    </source>
</evidence>
<evidence type="ECO:0000313" key="3">
    <source>
        <dbReference type="Proteomes" id="UP000076447"/>
    </source>
</evidence>